<dbReference type="AlphaFoldDB" id="A0A2N1PM86"/>
<dbReference type="Proteomes" id="UP000233256">
    <property type="component" value="Unassembled WGS sequence"/>
</dbReference>
<protein>
    <recommendedName>
        <fullName evidence="5">Type II secretion system protein GspG C-terminal domain-containing protein</fullName>
    </recommendedName>
</protein>
<dbReference type="GO" id="GO:0015627">
    <property type="term" value="C:type II protein secretion system complex"/>
    <property type="evidence" value="ECO:0007669"/>
    <property type="project" value="InterPro"/>
</dbReference>
<keyword evidence="2" id="KW-0472">Membrane</keyword>
<dbReference type="InterPro" id="IPR000983">
    <property type="entry name" value="Bac_GSPG_pilin"/>
</dbReference>
<dbReference type="GO" id="GO:0015628">
    <property type="term" value="P:protein secretion by the type II secretion system"/>
    <property type="evidence" value="ECO:0007669"/>
    <property type="project" value="InterPro"/>
</dbReference>
<feature type="transmembrane region" description="Helical" evidence="2">
    <location>
        <begin position="315"/>
        <end position="335"/>
    </location>
</feature>
<keyword evidence="2" id="KW-0812">Transmembrane</keyword>
<reference evidence="3 4" key="1">
    <citation type="journal article" date="2017" name="ISME J.">
        <title>Potential for microbial H2 and metal transformations associated with novel bacteria and archaea in deep terrestrial subsurface sediments.</title>
        <authorList>
            <person name="Hernsdorf A.W."/>
            <person name="Amano Y."/>
            <person name="Miyakawa K."/>
            <person name="Ise K."/>
            <person name="Suzuki Y."/>
            <person name="Anantharaman K."/>
            <person name="Probst A."/>
            <person name="Burstein D."/>
            <person name="Thomas B.C."/>
            <person name="Banfield J.F."/>
        </authorList>
    </citation>
    <scope>NUCLEOTIDE SEQUENCE [LARGE SCALE GENOMIC DNA]</scope>
    <source>
        <strain evidence="3">HGW-Wallbacteria-1</strain>
    </source>
</reference>
<dbReference type="EMBL" id="PGXC01000017">
    <property type="protein sequence ID" value="PKK89451.1"/>
    <property type="molecule type" value="Genomic_DNA"/>
</dbReference>
<accession>A0A2N1PM86</accession>
<evidence type="ECO:0008006" key="5">
    <source>
        <dbReference type="Google" id="ProtNLM"/>
    </source>
</evidence>
<evidence type="ECO:0000256" key="2">
    <source>
        <dbReference type="SAM" id="Phobius"/>
    </source>
</evidence>
<proteinExistence type="predicted"/>
<evidence type="ECO:0000313" key="3">
    <source>
        <dbReference type="EMBL" id="PKK89451.1"/>
    </source>
</evidence>
<dbReference type="PRINTS" id="PR00813">
    <property type="entry name" value="BCTERIALGSPG"/>
</dbReference>
<evidence type="ECO:0000313" key="4">
    <source>
        <dbReference type="Proteomes" id="UP000233256"/>
    </source>
</evidence>
<organism evidence="3 4">
    <name type="scientific">Candidatus Wallbacteria bacterium HGW-Wallbacteria-1</name>
    <dbReference type="NCBI Taxonomy" id="2013854"/>
    <lineage>
        <taxon>Bacteria</taxon>
        <taxon>Candidatus Walliibacteriota</taxon>
    </lineage>
</organism>
<dbReference type="SUPFAM" id="SSF54523">
    <property type="entry name" value="Pili subunits"/>
    <property type="match status" value="1"/>
</dbReference>
<name>A0A2N1PM86_9BACT</name>
<dbReference type="InterPro" id="IPR045584">
    <property type="entry name" value="Pilin-like"/>
</dbReference>
<dbReference type="Gene3D" id="3.30.700.10">
    <property type="entry name" value="Glycoprotein, Type 4 Pilin"/>
    <property type="match status" value="1"/>
</dbReference>
<keyword evidence="1" id="KW-0488">Methylation</keyword>
<keyword evidence="2" id="KW-1133">Transmembrane helix</keyword>
<gene>
    <name evidence="3" type="ORF">CVV64_14320</name>
</gene>
<sequence>MTDKTGKKPFSMAILTFLLLTLILTLGNPSWSWDFSVVTKPSAQNQLNPINSMYSDTRLTDIFSRKTGIDPAKDIKKFVLLGEMKENSFVVGISIIGTFDNAKLTSELLSDKELNAKESTIGNTKFFTTENFYIAFLDDMIVGAPVKTGLFSSPAILDKFLADARKIDIKCDMEVKGILTPAIREKIIADITSKRQIPEQALMMLKGIESITITNTSGDIAITATTDSPDLANMGKTYFNGVTGMGSMILAGMEKEVMDKAESVSAFRLLTQDFMGKMQMVNLGKKVLEKIKVEANGPELTLNLKTAGIFGDNQMMLPVVAAVIGVGAAIALPNFQKARTMARSKACIANMRVLEGALEMYDMDHDDSQIMNGQIEDFYGPAFIKEGYLRSPVKCKDNGEYKIIGAPDAPEIECSVHGTVSSSMEK</sequence>
<comment type="caution">
    <text evidence="3">The sequence shown here is derived from an EMBL/GenBank/DDBJ whole genome shotgun (WGS) entry which is preliminary data.</text>
</comment>
<evidence type="ECO:0000256" key="1">
    <source>
        <dbReference type="ARBA" id="ARBA00022481"/>
    </source>
</evidence>